<evidence type="ECO:0000256" key="5">
    <source>
        <dbReference type="ARBA" id="ARBA00022862"/>
    </source>
</evidence>
<dbReference type="InterPro" id="IPR024706">
    <property type="entry name" value="Peroxiredoxin_AhpC-typ"/>
</dbReference>
<dbReference type="InterPro" id="IPR036249">
    <property type="entry name" value="Thioredoxin-like_sf"/>
</dbReference>
<keyword evidence="4 16" id="KW-0575">Peroxidase</keyword>
<accession>A0A518G1H6</accession>
<dbReference type="KEGG" id="ahel:Q31a_07280"/>
<evidence type="ECO:0000256" key="14">
    <source>
        <dbReference type="SAM" id="SignalP"/>
    </source>
</evidence>
<evidence type="ECO:0000259" key="15">
    <source>
        <dbReference type="PROSITE" id="PS51352"/>
    </source>
</evidence>
<dbReference type="Proteomes" id="UP000318017">
    <property type="component" value="Chromosome"/>
</dbReference>
<keyword evidence="5" id="KW-0049">Antioxidant</keyword>
<reference evidence="16 17" key="1">
    <citation type="submission" date="2019-02" db="EMBL/GenBank/DDBJ databases">
        <title>Deep-cultivation of Planctomycetes and their phenomic and genomic characterization uncovers novel biology.</title>
        <authorList>
            <person name="Wiegand S."/>
            <person name="Jogler M."/>
            <person name="Boedeker C."/>
            <person name="Pinto D."/>
            <person name="Vollmers J."/>
            <person name="Rivas-Marin E."/>
            <person name="Kohn T."/>
            <person name="Peeters S.H."/>
            <person name="Heuer A."/>
            <person name="Rast P."/>
            <person name="Oberbeckmann S."/>
            <person name="Bunk B."/>
            <person name="Jeske O."/>
            <person name="Meyerdierks A."/>
            <person name="Storesund J.E."/>
            <person name="Kallscheuer N."/>
            <person name="Luecker S."/>
            <person name="Lage O.M."/>
            <person name="Pohl T."/>
            <person name="Merkel B.J."/>
            <person name="Hornburger P."/>
            <person name="Mueller R.-W."/>
            <person name="Bruemmer F."/>
            <person name="Labrenz M."/>
            <person name="Spormann A.M."/>
            <person name="Op den Camp H."/>
            <person name="Overmann J."/>
            <person name="Amann R."/>
            <person name="Jetten M.S.M."/>
            <person name="Mascher T."/>
            <person name="Medema M.H."/>
            <person name="Devos D.P."/>
            <person name="Kaster A.-K."/>
            <person name="Ovreas L."/>
            <person name="Rohde M."/>
            <person name="Galperin M.Y."/>
            <person name="Jogler C."/>
        </authorList>
    </citation>
    <scope>NUCLEOTIDE SEQUENCE [LARGE SCALE GENOMIC DNA]</scope>
    <source>
        <strain evidence="16 17">Q31a</strain>
    </source>
</reference>
<evidence type="ECO:0000256" key="13">
    <source>
        <dbReference type="PIRSR" id="PIRSR000239-1"/>
    </source>
</evidence>
<dbReference type="GO" id="GO:0005737">
    <property type="term" value="C:cytoplasm"/>
    <property type="evidence" value="ECO:0007669"/>
    <property type="project" value="TreeGrafter"/>
</dbReference>
<name>A0A518G1H6_9BACT</name>
<keyword evidence="6 16" id="KW-0560">Oxidoreductase</keyword>
<evidence type="ECO:0000256" key="3">
    <source>
        <dbReference type="ARBA" id="ARBA00013017"/>
    </source>
</evidence>
<dbReference type="PIRSF" id="PIRSF000239">
    <property type="entry name" value="AHPC"/>
    <property type="match status" value="1"/>
</dbReference>
<feature type="active site" description="Cysteine sulfenic acid (-SOH) intermediate; for peroxidase activity" evidence="13">
    <location>
        <position position="70"/>
    </location>
</feature>
<feature type="domain" description="Thioredoxin" evidence="15">
    <location>
        <begin position="27"/>
        <end position="175"/>
    </location>
</feature>
<dbReference type="RefSeq" id="WP_145073992.1">
    <property type="nucleotide sequence ID" value="NZ_CP036298.1"/>
</dbReference>
<keyword evidence="8" id="KW-0676">Redox-active center</keyword>
<evidence type="ECO:0000313" key="16">
    <source>
        <dbReference type="EMBL" id="QDV22443.1"/>
    </source>
</evidence>
<comment type="similarity">
    <text evidence="10">Belongs to the peroxiredoxin family. BCP/PrxQ subfamily.</text>
</comment>
<comment type="function">
    <text evidence="1">Thiol-specific peroxidase that catalyzes the reduction of hydrogen peroxide and organic hydroperoxides to water and alcohols, respectively. Plays a role in cell protection against oxidative stress by detoxifying peroxides and as sensor of hydrogen peroxide-mediated signaling events.</text>
</comment>
<dbReference type="EC" id="1.11.1.24" evidence="3"/>
<dbReference type="PANTHER" id="PTHR42801">
    <property type="entry name" value="THIOREDOXIN-DEPENDENT PEROXIDE REDUCTASE"/>
    <property type="match status" value="1"/>
</dbReference>
<dbReference type="PANTHER" id="PTHR42801:SF4">
    <property type="entry name" value="AHPC_TSA FAMILY PROTEIN"/>
    <property type="match status" value="1"/>
</dbReference>
<protein>
    <recommendedName>
        <fullName evidence="3">thioredoxin-dependent peroxiredoxin</fullName>
        <ecNumber evidence="3">1.11.1.24</ecNumber>
    </recommendedName>
    <alternativeName>
        <fullName evidence="9">Thioredoxin peroxidase</fullName>
    </alternativeName>
    <alternativeName>
        <fullName evidence="11">Thioredoxin-dependent peroxiredoxin Bcp</fullName>
    </alternativeName>
</protein>
<evidence type="ECO:0000256" key="11">
    <source>
        <dbReference type="ARBA" id="ARBA00042639"/>
    </source>
</evidence>
<keyword evidence="7" id="KW-1015">Disulfide bond</keyword>
<evidence type="ECO:0000256" key="10">
    <source>
        <dbReference type="ARBA" id="ARBA00038489"/>
    </source>
</evidence>
<dbReference type="OrthoDB" id="9812811at2"/>
<evidence type="ECO:0000256" key="6">
    <source>
        <dbReference type="ARBA" id="ARBA00023002"/>
    </source>
</evidence>
<dbReference type="GO" id="GO:0045454">
    <property type="term" value="P:cell redox homeostasis"/>
    <property type="evidence" value="ECO:0007669"/>
    <property type="project" value="TreeGrafter"/>
</dbReference>
<evidence type="ECO:0000256" key="12">
    <source>
        <dbReference type="ARBA" id="ARBA00049091"/>
    </source>
</evidence>
<comment type="subunit">
    <text evidence="2">Monomer.</text>
</comment>
<feature type="signal peptide" evidence="14">
    <location>
        <begin position="1"/>
        <end position="23"/>
    </location>
</feature>
<evidence type="ECO:0000256" key="9">
    <source>
        <dbReference type="ARBA" id="ARBA00032824"/>
    </source>
</evidence>
<feature type="chain" id="PRO_5022072130" description="thioredoxin-dependent peroxiredoxin" evidence="14">
    <location>
        <begin position="24"/>
        <end position="181"/>
    </location>
</feature>
<dbReference type="Pfam" id="PF00578">
    <property type="entry name" value="AhpC-TSA"/>
    <property type="match status" value="1"/>
</dbReference>
<sequence precursor="true">MLRFTRLLACALSLSVGFTGLRAAEALKVGDKAPEFVMQGSDGKTYAAKDFLDKQAVIVAWFPKAFTGGCTKECKSMKESGEQLKKFNVAYFTASTDTVKVNGDFAKSLDLDYPILCDPKGQNAGMFGVLREGKNMANRVTFVIGKDGKIAAILDEVSTESHGQDLAKLLKELGVESKASK</sequence>
<keyword evidence="17" id="KW-1185">Reference proteome</keyword>
<comment type="catalytic activity">
    <reaction evidence="12">
        <text>a hydroperoxide + [thioredoxin]-dithiol = an alcohol + [thioredoxin]-disulfide + H2O</text>
        <dbReference type="Rhea" id="RHEA:62620"/>
        <dbReference type="Rhea" id="RHEA-COMP:10698"/>
        <dbReference type="Rhea" id="RHEA-COMP:10700"/>
        <dbReference type="ChEBI" id="CHEBI:15377"/>
        <dbReference type="ChEBI" id="CHEBI:29950"/>
        <dbReference type="ChEBI" id="CHEBI:30879"/>
        <dbReference type="ChEBI" id="CHEBI:35924"/>
        <dbReference type="ChEBI" id="CHEBI:50058"/>
        <dbReference type="EC" id="1.11.1.24"/>
    </reaction>
</comment>
<keyword evidence="14" id="KW-0732">Signal</keyword>
<evidence type="ECO:0000256" key="1">
    <source>
        <dbReference type="ARBA" id="ARBA00003330"/>
    </source>
</evidence>
<gene>
    <name evidence="16" type="primary">bcp_1</name>
    <name evidence="16" type="ORF">Q31a_07280</name>
</gene>
<dbReference type="AlphaFoldDB" id="A0A518G1H6"/>
<dbReference type="InterPro" id="IPR000866">
    <property type="entry name" value="AhpC/TSA"/>
</dbReference>
<dbReference type="GO" id="GO:0008379">
    <property type="term" value="F:thioredoxin peroxidase activity"/>
    <property type="evidence" value="ECO:0007669"/>
    <property type="project" value="TreeGrafter"/>
</dbReference>
<organism evidence="16 17">
    <name type="scientific">Aureliella helgolandensis</name>
    <dbReference type="NCBI Taxonomy" id="2527968"/>
    <lineage>
        <taxon>Bacteria</taxon>
        <taxon>Pseudomonadati</taxon>
        <taxon>Planctomycetota</taxon>
        <taxon>Planctomycetia</taxon>
        <taxon>Pirellulales</taxon>
        <taxon>Pirellulaceae</taxon>
        <taxon>Aureliella</taxon>
    </lineage>
</organism>
<dbReference type="SUPFAM" id="SSF52833">
    <property type="entry name" value="Thioredoxin-like"/>
    <property type="match status" value="1"/>
</dbReference>
<evidence type="ECO:0000256" key="4">
    <source>
        <dbReference type="ARBA" id="ARBA00022559"/>
    </source>
</evidence>
<dbReference type="Gene3D" id="3.40.30.10">
    <property type="entry name" value="Glutaredoxin"/>
    <property type="match status" value="1"/>
</dbReference>
<dbReference type="InterPro" id="IPR050924">
    <property type="entry name" value="Peroxiredoxin_BCP/PrxQ"/>
</dbReference>
<dbReference type="CDD" id="cd03017">
    <property type="entry name" value="PRX_BCP"/>
    <property type="match status" value="1"/>
</dbReference>
<evidence type="ECO:0000256" key="7">
    <source>
        <dbReference type="ARBA" id="ARBA00023157"/>
    </source>
</evidence>
<evidence type="ECO:0000313" key="17">
    <source>
        <dbReference type="Proteomes" id="UP000318017"/>
    </source>
</evidence>
<dbReference type="InterPro" id="IPR013766">
    <property type="entry name" value="Thioredoxin_domain"/>
</dbReference>
<dbReference type="EMBL" id="CP036298">
    <property type="protein sequence ID" value="QDV22443.1"/>
    <property type="molecule type" value="Genomic_DNA"/>
</dbReference>
<evidence type="ECO:0000256" key="8">
    <source>
        <dbReference type="ARBA" id="ARBA00023284"/>
    </source>
</evidence>
<dbReference type="PROSITE" id="PS51352">
    <property type="entry name" value="THIOREDOXIN_2"/>
    <property type="match status" value="1"/>
</dbReference>
<evidence type="ECO:0000256" key="2">
    <source>
        <dbReference type="ARBA" id="ARBA00011245"/>
    </source>
</evidence>
<proteinExistence type="inferred from homology"/>
<dbReference type="GO" id="GO:0034599">
    <property type="term" value="P:cellular response to oxidative stress"/>
    <property type="evidence" value="ECO:0007669"/>
    <property type="project" value="TreeGrafter"/>
</dbReference>